<reference evidence="2 3" key="1">
    <citation type="submission" date="2020-02" db="EMBL/GenBank/DDBJ databases">
        <authorList>
            <person name="Hogendoorn C."/>
        </authorList>
    </citation>
    <scope>NUCLEOTIDE SEQUENCE [LARGE SCALE GENOMIC DNA]</scope>
    <source>
        <strain evidence="2">METHB21</strain>
    </source>
</reference>
<gene>
    <name evidence="2" type="ORF">METHB2_360022</name>
</gene>
<keyword evidence="3" id="KW-1185">Reference proteome</keyword>
<feature type="compositionally biased region" description="Basic residues" evidence="1">
    <location>
        <begin position="62"/>
        <end position="75"/>
    </location>
</feature>
<dbReference type="Pfam" id="PF05275">
    <property type="entry name" value="CopB"/>
    <property type="match status" value="1"/>
</dbReference>
<dbReference type="Proteomes" id="UP000494216">
    <property type="component" value="Unassembled WGS sequence"/>
</dbReference>
<evidence type="ECO:0000313" key="2">
    <source>
        <dbReference type="EMBL" id="CAA9891181.1"/>
    </source>
</evidence>
<proteinExistence type="predicted"/>
<feature type="compositionally biased region" description="Basic and acidic residues" evidence="1">
    <location>
        <begin position="82"/>
        <end position="95"/>
    </location>
</feature>
<dbReference type="GO" id="GO:0009279">
    <property type="term" value="C:cell outer membrane"/>
    <property type="evidence" value="ECO:0007669"/>
    <property type="project" value="InterPro"/>
</dbReference>
<dbReference type="GO" id="GO:0006878">
    <property type="term" value="P:intracellular copper ion homeostasis"/>
    <property type="evidence" value="ECO:0007669"/>
    <property type="project" value="InterPro"/>
</dbReference>
<evidence type="ECO:0000313" key="3">
    <source>
        <dbReference type="Proteomes" id="UP000494216"/>
    </source>
</evidence>
<dbReference type="EMBL" id="CADCXN010000065">
    <property type="protein sequence ID" value="CAA9891181.1"/>
    <property type="molecule type" value="Genomic_DNA"/>
</dbReference>
<organism evidence="2 3">
    <name type="scientific">Candidatus Methylobacter favarea</name>
    <dbReference type="NCBI Taxonomy" id="2707345"/>
    <lineage>
        <taxon>Bacteria</taxon>
        <taxon>Pseudomonadati</taxon>
        <taxon>Pseudomonadota</taxon>
        <taxon>Gammaproteobacteria</taxon>
        <taxon>Methylococcales</taxon>
        <taxon>Methylococcaceae</taxon>
        <taxon>Methylobacter</taxon>
    </lineage>
</organism>
<name>A0A8S0YA64_9GAMM</name>
<comment type="caution">
    <text evidence="2">The sequence shown here is derived from an EMBL/GenBank/DDBJ whole genome shotgun (WGS) entry which is preliminary data.</text>
</comment>
<evidence type="ECO:0000256" key="1">
    <source>
        <dbReference type="SAM" id="MobiDB-lite"/>
    </source>
</evidence>
<dbReference type="RefSeq" id="WP_246246978.1">
    <property type="nucleotide sequence ID" value="NZ_CADCXN010000065.1"/>
</dbReference>
<sequence>MRQWHRRYRITKQATLTGNPLKLIAAVMAFSLSPACSHDLKRLERAQEQALSSPAIAPAEHKGHRDRVRPGKKAHTAPAISSEERETMPAMDHSKMNHNPLPSTAQPRQPDTAENPEPDSSPGSADSEETGAGNHGNHHRHDDAGHGSLPRQEISPPSDVRDPHAYSEGYDFGPLPRPHMGDDDNQGSLLVDRLESQTKRNNTSVTYDWQAWYGPTYDRALIRAEGEIESGTFKNARNELLWAHAVTAYWDTHLGVRYDSGKGTDRGWLAFGVQGLAPYWLYVEATAYVNEQGRTAFRLETEYDLLLTQKLILQPRIELNIYSRRDDTRDVSSGLSDLEAGLRLRYEIVRELAPYVGFEWSGRFGSGADNIRVAGKDAEETRFVAGVRFWF</sequence>
<dbReference type="InterPro" id="IPR007939">
    <property type="entry name" value="Cu-R_B_prcur"/>
</dbReference>
<feature type="compositionally biased region" description="Polar residues" evidence="1">
    <location>
        <begin position="100"/>
        <end position="109"/>
    </location>
</feature>
<accession>A0A8S0YA64</accession>
<dbReference type="GO" id="GO:0005507">
    <property type="term" value="F:copper ion binding"/>
    <property type="evidence" value="ECO:0007669"/>
    <property type="project" value="InterPro"/>
</dbReference>
<feature type="region of interest" description="Disordered" evidence="1">
    <location>
        <begin position="46"/>
        <end position="187"/>
    </location>
</feature>
<dbReference type="AlphaFoldDB" id="A0A8S0YA64"/>
<protein>
    <submittedName>
        <fullName evidence="2">Copper resistance protein B</fullName>
    </submittedName>
</protein>